<protein>
    <submittedName>
        <fullName evidence="1">Uncharacterized protein</fullName>
    </submittedName>
</protein>
<dbReference type="HOGENOM" id="CLU_3325871_0_0_7"/>
<organism evidence="1 2">
    <name type="scientific">Campylobacter jejuni subsp. doylei (strain ATCC BAA-1458 / RM4099 / 269.97)</name>
    <dbReference type="NCBI Taxonomy" id="360109"/>
    <lineage>
        <taxon>Bacteria</taxon>
        <taxon>Pseudomonadati</taxon>
        <taxon>Campylobacterota</taxon>
        <taxon>Epsilonproteobacteria</taxon>
        <taxon>Campylobacterales</taxon>
        <taxon>Campylobacteraceae</taxon>
        <taxon>Campylobacter</taxon>
    </lineage>
</organism>
<dbReference type="AlphaFoldDB" id="A7H3Q3"/>
<accession>A7H3Q3</accession>
<dbReference type="Proteomes" id="UP000002302">
    <property type="component" value="Chromosome"/>
</dbReference>
<name>A7H3Q3_CAMJD</name>
<dbReference type="EMBL" id="CP000768">
    <property type="protein sequence ID" value="ABS43272.1"/>
    <property type="molecule type" value="Genomic_DNA"/>
</dbReference>
<gene>
    <name evidence="1" type="ordered locus">JJD26997_1038</name>
</gene>
<proteinExistence type="predicted"/>
<sequence>MSEFFGEIQQNFNVNFMQNQQNFIQNRITNNMNNISGN</sequence>
<reference evidence="2" key="1">
    <citation type="submission" date="2007-07" db="EMBL/GenBank/DDBJ databases">
        <title>Complete genome sequence of Campylobacter jejuni subsp doylei 269.97 isolated from human blood.</title>
        <authorList>
            <person name="Fouts D.E."/>
            <person name="Mongodin E.F."/>
            <person name="Puiu D."/>
            <person name="Sebastian Y."/>
            <person name="Miller W.G."/>
            <person name="Mandrell R.E."/>
            <person name="Lastovica A.J."/>
            <person name="Nelson K.E."/>
        </authorList>
    </citation>
    <scope>NUCLEOTIDE SEQUENCE [LARGE SCALE GENOMIC DNA]</scope>
    <source>
        <strain evidence="2">ATCC BAA-1458 / RM4099 / 269.97</strain>
    </source>
</reference>
<evidence type="ECO:0000313" key="1">
    <source>
        <dbReference type="EMBL" id="ABS43272.1"/>
    </source>
</evidence>
<evidence type="ECO:0000313" key="2">
    <source>
        <dbReference type="Proteomes" id="UP000002302"/>
    </source>
</evidence>
<dbReference type="KEGG" id="cjd:JJD26997_1038"/>